<evidence type="ECO:0000256" key="2">
    <source>
        <dbReference type="SAM" id="SignalP"/>
    </source>
</evidence>
<feature type="signal peptide" evidence="2">
    <location>
        <begin position="1"/>
        <end position="19"/>
    </location>
</feature>
<feature type="region of interest" description="Disordered" evidence="1">
    <location>
        <begin position="273"/>
        <end position="322"/>
    </location>
</feature>
<protein>
    <submittedName>
        <fullName evidence="3">Uncharacterized protein</fullName>
    </submittedName>
</protein>
<dbReference type="AlphaFoldDB" id="A0A4Q9LKB0"/>
<evidence type="ECO:0000313" key="4">
    <source>
        <dbReference type="Proteomes" id="UP000293045"/>
    </source>
</evidence>
<name>A0A4Q9LKB0_9MICR</name>
<reference evidence="3 4" key="1">
    <citation type="submission" date="2017-12" db="EMBL/GenBank/DDBJ databases">
        <authorList>
            <person name="Pombert J.-F."/>
            <person name="Haag K.L."/>
            <person name="Ebert D."/>
        </authorList>
    </citation>
    <scope>NUCLEOTIDE SEQUENCE [LARGE SCALE GENOMIC DNA]</scope>
    <source>
        <strain evidence="3">IL-BN-2</strain>
    </source>
</reference>
<accession>A0A4Q9LKB0</accession>
<dbReference type="VEuPathDB" id="MicrosporidiaDB:CWI39_0157p0040"/>
<comment type="caution">
    <text evidence="3">The sequence shown here is derived from an EMBL/GenBank/DDBJ whole genome shotgun (WGS) entry which is preliminary data.</text>
</comment>
<feature type="chain" id="PRO_5020859968" evidence="2">
    <location>
        <begin position="20"/>
        <end position="343"/>
    </location>
</feature>
<dbReference type="EMBL" id="PIXR01000157">
    <property type="protein sequence ID" value="TBU08634.1"/>
    <property type="molecule type" value="Genomic_DNA"/>
</dbReference>
<feature type="compositionally biased region" description="Basic residues" evidence="1">
    <location>
        <begin position="228"/>
        <end position="239"/>
    </location>
</feature>
<sequence length="343" mass="39770">MFYLLFLYVVRIWMWCAVRENIMEEISKIFSFNKSDNIETFSENNSKADISEVVQNSVIDKSDNIETFSENNSKADISEVFQNSVIDKSDNIETFSENNSKADISEVFQNSVIEESIHSQTHNEEVEAETSKNLINKEKEREFNDKCRVFFENIVKSILKEVNSCFFDENNEADIQGDVLLKVFKTIYCSKNNLDAKKDDNCTNSETLECPHQKQKKNKQRNELSERRRAKISGKRRSKSSNFWKSKYKDLKSKNRKVKIVKVFLKDEGIQCNINDPPQNPSFIPPPPPLDNLRNFENKRSESSNVQKELPKKNASGSFNPDLNSALLKKFEELRSKGRLANN</sequence>
<dbReference type="Proteomes" id="UP000293045">
    <property type="component" value="Unassembled WGS sequence"/>
</dbReference>
<dbReference type="VEuPathDB" id="MicrosporidiaDB:CWI36_1014p0010"/>
<organism evidence="3 4">
    <name type="scientific">Hamiltosporidium magnivora</name>
    <dbReference type="NCBI Taxonomy" id="148818"/>
    <lineage>
        <taxon>Eukaryota</taxon>
        <taxon>Fungi</taxon>
        <taxon>Fungi incertae sedis</taxon>
        <taxon>Microsporidia</taxon>
        <taxon>Dubosqiidae</taxon>
        <taxon>Hamiltosporidium</taxon>
    </lineage>
</organism>
<feature type="compositionally biased region" description="Pro residues" evidence="1">
    <location>
        <begin position="278"/>
        <end position="290"/>
    </location>
</feature>
<proteinExistence type="predicted"/>
<evidence type="ECO:0000313" key="3">
    <source>
        <dbReference type="EMBL" id="TBU08634.1"/>
    </source>
</evidence>
<gene>
    <name evidence="3" type="ORF">CWI39_0157p0040</name>
</gene>
<evidence type="ECO:0000256" key="1">
    <source>
        <dbReference type="SAM" id="MobiDB-lite"/>
    </source>
</evidence>
<feature type="region of interest" description="Disordered" evidence="1">
    <location>
        <begin position="211"/>
        <end position="241"/>
    </location>
</feature>
<keyword evidence="2" id="KW-0732">Signal</keyword>